<organism evidence="2 3">
    <name type="scientific">Hydnum rufescens UP504</name>
    <dbReference type="NCBI Taxonomy" id="1448309"/>
    <lineage>
        <taxon>Eukaryota</taxon>
        <taxon>Fungi</taxon>
        <taxon>Dikarya</taxon>
        <taxon>Basidiomycota</taxon>
        <taxon>Agaricomycotina</taxon>
        <taxon>Agaricomycetes</taxon>
        <taxon>Cantharellales</taxon>
        <taxon>Hydnaceae</taxon>
        <taxon>Hydnum</taxon>
    </lineage>
</organism>
<feature type="region of interest" description="Disordered" evidence="1">
    <location>
        <begin position="68"/>
        <end position="90"/>
    </location>
</feature>
<dbReference type="Gene3D" id="3.50.50.60">
    <property type="entry name" value="FAD/NAD(P)-binding domain"/>
    <property type="match status" value="1"/>
</dbReference>
<evidence type="ECO:0000256" key="1">
    <source>
        <dbReference type="SAM" id="MobiDB-lite"/>
    </source>
</evidence>
<gene>
    <name evidence="2" type="ORF">BS47DRAFT_1394594</name>
</gene>
<proteinExistence type="predicted"/>
<dbReference type="EMBL" id="MU128992">
    <property type="protein sequence ID" value="KAF9512051.1"/>
    <property type="molecule type" value="Genomic_DNA"/>
</dbReference>
<comment type="caution">
    <text evidence="2">The sequence shown here is derived from an EMBL/GenBank/DDBJ whole genome shotgun (WGS) entry which is preliminary data.</text>
</comment>
<dbReference type="InterPro" id="IPR036188">
    <property type="entry name" value="FAD/NAD-bd_sf"/>
</dbReference>
<keyword evidence="3" id="KW-1185">Reference proteome</keyword>
<evidence type="ECO:0000313" key="2">
    <source>
        <dbReference type="EMBL" id="KAF9512051.1"/>
    </source>
</evidence>
<sequence>MSSSQELMFEVGHARPPSPLPNLCANFLTDVDNPGDVAAALVLRKRGIIVRLIEKALDNQIGVRSTGIQDSRAIQDPGSGHRHSLEPPQMRAPVPRCLVNAGTEAILRSHLSRLGVAVELGMELVDFTQGAYKWTGGSEPMEREVILLLSSSHTISSINVLLKKRVTRKHLGVNFSGETLEKEAFLVADVDLEGLDREYWAAYGSAATRLRLALPMGPAHFSVLGNGIPDEIQKVVDGGFHAFKAYLRKIVKDDSVPIVDQTFDALTSFASVVCSSPEACISTMQDGEPIQVGDCPLDASNLVPVTAEGDAIPTTLFNLLTPFAHTALVFELPQRPPTDTEPLVPFNHSLFPRIHLMRGQGEWLGMWIGCSSILKGHARREYEVDAPQARKPFPLVVIIQPDAYICAFIHDAEEHYTSPPSLDTTEKGLRLSPLPWARGVHQEFPGRLATRTVAAVVNANPPYKQLLETWEYPVESQSGESVV</sequence>
<protein>
    <submittedName>
        <fullName evidence="2">Uncharacterized protein</fullName>
    </submittedName>
</protein>
<accession>A0A9P6AUA1</accession>
<evidence type="ECO:0000313" key="3">
    <source>
        <dbReference type="Proteomes" id="UP000886523"/>
    </source>
</evidence>
<dbReference type="OrthoDB" id="2690153at2759"/>
<dbReference type="AlphaFoldDB" id="A0A9P6AUA1"/>
<dbReference type="Proteomes" id="UP000886523">
    <property type="component" value="Unassembled WGS sequence"/>
</dbReference>
<name>A0A9P6AUA1_9AGAM</name>
<reference evidence="2" key="1">
    <citation type="journal article" date="2020" name="Nat. Commun.">
        <title>Large-scale genome sequencing of mycorrhizal fungi provides insights into the early evolution of symbiotic traits.</title>
        <authorList>
            <person name="Miyauchi S."/>
            <person name="Kiss E."/>
            <person name="Kuo A."/>
            <person name="Drula E."/>
            <person name="Kohler A."/>
            <person name="Sanchez-Garcia M."/>
            <person name="Morin E."/>
            <person name="Andreopoulos B."/>
            <person name="Barry K.W."/>
            <person name="Bonito G."/>
            <person name="Buee M."/>
            <person name="Carver A."/>
            <person name="Chen C."/>
            <person name="Cichocki N."/>
            <person name="Clum A."/>
            <person name="Culley D."/>
            <person name="Crous P.W."/>
            <person name="Fauchery L."/>
            <person name="Girlanda M."/>
            <person name="Hayes R.D."/>
            <person name="Keri Z."/>
            <person name="LaButti K."/>
            <person name="Lipzen A."/>
            <person name="Lombard V."/>
            <person name="Magnuson J."/>
            <person name="Maillard F."/>
            <person name="Murat C."/>
            <person name="Nolan M."/>
            <person name="Ohm R.A."/>
            <person name="Pangilinan J."/>
            <person name="Pereira M.F."/>
            <person name="Perotto S."/>
            <person name="Peter M."/>
            <person name="Pfister S."/>
            <person name="Riley R."/>
            <person name="Sitrit Y."/>
            <person name="Stielow J.B."/>
            <person name="Szollosi G."/>
            <person name="Zifcakova L."/>
            <person name="Stursova M."/>
            <person name="Spatafora J.W."/>
            <person name="Tedersoo L."/>
            <person name="Vaario L.M."/>
            <person name="Yamada A."/>
            <person name="Yan M."/>
            <person name="Wang P."/>
            <person name="Xu J."/>
            <person name="Bruns T."/>
            <person name="Baldrian P."/>
            <person name="Vilgalys R."/>
            <person name="Dunand C."/>
            <person name="Henrissat B."/>
            <person name="Grigoriev I.V."/>
            <person name="Hibbett D."/>
            <person name="Nagy L.G."/>
            <person name="Martin F.M."/>
        </authorList>
    </citation>
    <scope>NUCLEOTIDE SEQUENCE</scope>
    <source>
        <strain evidence="2">UP504</strain>
    </source>
</reference>